<name>A0A4Z0M9P3_9GAMM</name>
<evidence type="ECO:0000313" key="2">
    <source>
        <dbReference type="Proteomes" id="UP000298050"/>
    </source>
</evidence>
<dbReference type="RefSeq" id="WP_135440697.1">
    <property type="nucleotide sequence ID" value="NZ_SRLE01000001.1"/>
</dbReference>
<keyword evidence="2" id="KW-1185">Reference proteome</keyword>
<protein>
    <submittedName>
        <fullName evidence="1">Uncharacterized protein</fullName>
    </submittedName>
</protein>
<dbReference type="EMBL" id="SRLE01000001">
    <property type="protein sequence ID" value="TGD76120.1"/>
    <property type="molecule type" value="Genomic_DNA"/>
</dbReference>
<dbReference type="Proteomes" id="UP000298050">
    <property type="component" value="Unassembled WGS sequence"/>
</dbReference>
<sequence length="129" mass="14888">MPTAELSELDRHVFAYFISHAAQTLNIDGRFYPYGELVMAIRNKLQLNTSKFGKGVTSRVDPVSRYFLDLLIERGALSDIPQKIGNNMHQFQADAYRNLLRELETSDEIIRAADGKGDDYWRELFTRLM</sequence>
<dbReference type="AlphaFoldDB" id="A0A4Z0M9P3"/>
<reference evidence="1 2" key="1">
    <citation type="submission" date="2019-04" db="EMBL/GenBank/DDBJ databases">
        <title>Taxonomy of novel Haliea sp. from mangrove soil of West Coast of India.</title>
        <authorList>
            <person name="Verma A."/>
            <person name="Kumar P."/>
            <person name="Krishnamurthi S."/>
        </authorList>
    </citation>
    <scope>NUCLEOTIDE SEQUENCE [LARGE SCALE GENOMIC DNA]</scope>
    <source>
        <strain evidence="1 2">SAOS-164</strain>
    </source>
</reference>
<evidence type="ECO:0000313" key="1">
    <source>
        <dbReference type="EMBL" id="TGD76120.1"/>
    </source>
</evidence>
<comment type="caution">
    <text evidence="1">The sequence shown here is derived from an EMBL/GenBank/DDBJ whole genome shotgun (WGS) entry which is preliminary data.</text>
</comment>
<accession>A0A4Z0M9P3</accession>
<organism evidence="1 2">
    <name type="scientific">Mangrovimicrobium sediminis</name>
    <dbReference type="NCBI Taxonomy" id="2562682"/>
    <lineage>
        <taxon>Bacteria</taxon>
        <taxon>Pseudomonadati</taxon>
        <taxon>Pseudomonadota</taxon>
        <taxon>Gammaproteobacteria</taxon>
        <taxon>Cellvibrionales</taxon>
        <taxon>Halieaceae</taxon>
        <taxon>Mangrovimicrobium</taxon>
    </lineage>
</organism>
<gene>
    <name evidence="1" type="ORF">E4634_00805</name>
</gene>
<proteinExistence type="predicted"/>